<dbReference type="CDD" id="cd00067">
    <property type="entry name" value="GAL4"/>
    <property type="match status" value="1"/>
</dbReference>
<organism evidence="8 9">
    <name type="scientific">Zalerion maritima</name>
    <dbReference type="NCBI Taxonomy" id="339359"/>
    <lineage>
        <taxon>Eukaryota</taxon>
        <taxon>Fungi</taxon>
        <taxon>Dikarya</taxon>
        <taxon>Ascomycota</taxon>
        <taxon>Pezizomycotina</taxon>
        <taxon>Sordariomycetes</taxon>
        <taxon>Lulworthiomycetidae</taxon>
        <taxon>Lulworthiales</taxon>
        <taxon>Lulworthiaceae</taxon>
        <taxon>Zalerion</taxon>
    </lineage>
</organism>
<dbReference type="Pfam" id="PF00172">
    <property type="entry name" value="Zn_clus"/>
    <property type="match status" value="1"/>
</dbReference>
<dbReference type="InterPro" id="IPR036864">
    <property type="entry name" value="Zn2-C6_fun-type_DNA-bd_sf"/>
</dbReference>
<evidence type="ECO:0000313" key="8">
    <source>
        <dbReference type="EMBL" id="KAJ2905399.1"/>
    </source>
</evidence>
<dbReference type="AlphaFoldDB" id="A0AAD5S3V8"/>
<dbReference type="Proteomes" id="UP001201980">
    <property type="component" value="Unassembled WGS sequence"/>
</dbReference>
<dbReference type="PANTHER" id="PTHR47540:SF4">
    <property type="entry name" value="TRANSCRIPTION FACTOR RGLT"/>
    <property type="match status" value="1"/>
</dbReference>
<accession>A0AAD5S3V8</accession>
<keyword evidence="9" id="KW-1185">Reference proteome</keyword>
<evidence type="ECO:0000256" key="4">
    <source>
        <dbReference type="ARBA" id="ARBA00023163"/>
    </source>
</evidence>
<protein>
    <recommendedName>
        <fullName evidence="7">Zn(2)-C6 fungal-type domain-containing protein</fullName>
    </recommendedName>
</protein>
<dbReference type="PROSITE" id="PS00463">
    <property type="entry name" value="ZN2_CY6_FUNGAL_1"/>
    <property type="match status" value="1"/>
</dbReference>
<dbReference type="Gene3D" id="4.10.240.10">
    <property type="entry name" value="Zn(2)-C6 fungal-type DNA-binding domain"/>
    <property type="match status" value="1"/>
</dbReference>
<feature type="compositionally biased region" description="Polar residues" evidence="6">
    <location>
        <begin position="68"/>
        <end position="97"/>
    </location>
</feature>
<dbReference type="SMART" id="SM00066">
    <property type="entry name" value="GAL4"/>
    <property type="match status" value="1"/>
</dbReference>
<dbReference type="GO" id="GO:0045944">
    <property type="term" value="P:positive regulation of transcription by RNA polymerase II"/>
    <property type="evidence" value="ECO:0007669"/>
    <property type="project" value="TreeGrafter"/>
</dbReference>
<evidence type="ECO:0000256" key="6">
    <source>
        <dbReference type="SAM" id="MobiDB-lite"/>
    </source>
</evidence>
<evidence type="ECO:0000256" key="1">
    <source>
        <dbReference type="ARBA" id="ARBA00004123"/>
    </source>
</evidence>
<keyword evidence="4" id="KW-0804">Transcription</keyword>
<proteinExistence type="predicted"/>
<dbReference type="SUPFAM" id="SSF57701">
    <property type="entry name" value="Zn2/Cys6 DNA-binding domain"/>
    <property type="match status" value="1"/>
</dbReference>
<sequence>MISTQEGGSSTKRLACDRCHSQKLRCERNPRASGDDPCQRCARAKAQCRYGPPLRIGRPSTKRRHSQTESPTQAPSPAVTNQTDGPEPGSSSASSTRETAFVPNAVGGTPQFFGTELDFDQLLCPLDTVNVTGDNPLDTDMYTTIPGNQSSVPAPTIAESQIHSPFVHHASLTKQQDTDVHGASVAPEATLVPQPASYEFLRDTVQQHHASESHHMLGPSPPPLPEASSTTGLKPMTKSLGTAPDGNTHAQTGDPLYGLTQLQLELYQLSSLRLASEWHHSSEIIEGTIRLCKSFSDILSTIHANSNSDYTKRQGMGPVTPDSWSIQELLTPWPSPPNSAPARPAAKIDMSSIMLVLTCYMKLLEGCKEVVLLLRRLLSSDSHISGSCHELSAEQEIPLPQIHIGCFHSPTSPRLRAKLLTQLVEHMIDEMRSRIRQVVLAGSKTEGCGPGGGGGGGHPLPSTRCGSAEKASRLMQMIEEMVGPEERNVRQSLTATMQALRSTSYD</sequence>
<feature type="domain" description="Zn(2)-C6 fungal-type" evidence="7">
    <location>
        <begin position="15"/>
        <end position="50"/>
    </location>
</feature>
<feature type="region of interest" description="Disordered" evidence="6">
    <location>
        <begin position="49"/>
        <end position="97"/>
    </location>
</feature>
<gene>
    <name evidence="8" type="ORF">MKZ38_005497</name>
</gene>
<dbReference type="InterPro" id="IPR051711">
    <property type="entry name" value="Stress_Response_Reg"/>
</dbReference>
<dbReference type="GO" id="GO:0008270">
    <property type="term" value="F:zinc ion binding"/>
    <property type="evidence" value="ECO:0007669"/>
    <property type="project" value="InterPro"/>
</dbReference>
<evidence type="ECO:0000313" key="9">
    <source>
        <dbReference type="Proteomes" id="UP001201980"/>
    </source>
</evidence>
<dbReference type="GO" id="GO:0005634">
    <property type="term" value="C:nucleus"/>
    <property type="evidence" value="ECO:0007669"/>
    <property type="project" value="UniProtKB-SubCell"/>
</dbReference>
<keyword evidence="3" id="KW-0238">DNA-binding</keyword>
<dbReference type="PROSITE" id="PS50048">
    <property type="entry name" value="ZN2_CY6_FUNGAL_2"/>
    <property type="match status" value="1"/>
</dbReference>
<comment type="subcellular location">
    <subcellularLocation>
        <location evidence="1">Nucleus</location>
    </subcellularLocation>
</comment>
<evidence type="ECO:0000256" key="3">
    <source>
        <dbReference type="ARBA" id="ARBA00023125"/>
    </source>
</evidence>
<reference evidence="8" key="1">
    <citation type="submission" date="2022-07" db="EMBL/GenBank/DDBJ databases">
        <title>Draft genome sequence of Zalerion maritima ATCC 34329, a (micro)plastics degrading marine fungus.</title>
        <authorList>
            <person name="Paco A."/>
            <person name="Goncalves M.F.M."/>
            <person name="Rocha-Santos T.A.P."/>
            <person name="Alves A."/>
        </authorList>
    </citation>
    <scope>NUCLEOTIDE SEQUENCE</scope>
    <source>
        <strain evidence="8">ATCC 34329</strain>
    </source>
</reference>
<dbReference type="EMBL" id="JAKWBI020000032">
    <property type="protein sequence ID" value="KAJ2905399.1"/>
    <property type="molecule type" value="Genomic_DNA"/>
</dbReference>
<evidence type="ECO:0000256" key="5">
    <source>
        <dbReference type="ARBA" id="ARBA00023242"/>
    </source>
</evidence>
<evidence type="ECO:0000259" key="7">
    <source>
        <dbReference type="PROSITE" id="PS50048"/>
    </source>
</evidence>
<dbReference type="InterPro" id="IPR001138">
    <property type="entry name" value="Zn2Cys6_DnaBD"/>
</dbReference>
<feature type="region of interest" description="Disordered" evidence="6">
    <location>
        <begin position="207"/>
        <end position="254"/>
    </location>
</feature>
<keyword evidence="5" id="KW-0539">Nucleus</keyword>
<dbReference type="PANTHER" id="PTHR47540">
    <property type="entry name" value="THIAMINE REPRESSIBLE GENES REGULATORY PROTEIN THI5"/>
    <property type="match status" value="1"/>
</dbReference>
<feature type="region of interest" description="Disordered" evidence="6">
    <location>
        <begin position="447"/>
        <end position="466"/>
    </location>
</feature>
<keyword evidence="2" id="KW-0805">Transcription regulation</keyword>
<comment type="caution">
    <text evidence="8">The sequence shown here is derived from an EMBL/GenBank/DDBJ whole genome shotgun (WGS) entry which is preliminary data.</text>
</comment>
<dbReference type="GO" id="GO:0000981">
    <property type="term" value="F:DNA-binding transcription factor activity, RNA polymerase II-specific"/>
    <property type="evidence" value="ECO:0007669"/>
    <property type="project" value="InterPro"/>
</dbReference>
<dbReference type="GO" id="GO:0043565">
    <property type="term" value="F:sequence-specific DNA binding"/>
    <property type="evidence" value="ECO:0007669"/>
    <property type="project" value="TreeGrafter"/>
</dbReference>
<name>A0AAD5S3V8_9PEZI</name>
<feature type="compositionally biased region" description="Gly residues" evidence="6">
    <location>
        <begin position="448"/>
        <end position="458"/>
    </location>
</feature>
<evidence type="ECO:0000256" key="2">
    <source>
        <dbReference type="ARBA" id="ARBA00023015"/>
    </source>
</evidence>